<keyword evidence="1" id="KW-1133">Transmembrane helix</keyword>
<dbReference type="Proteomes" id="UP001157069">
    <property type="component" value="Unassembled WGS sequence"/>
</dbReference>
<sequence length="136" mass="13605">MGRRLRVAILLHLALGAAGLLAFALLGPWLTAALFGQAVAIDEITALGFGVATIGISLGTASGRIGLITLGARHAFMTCVLVASALGVVGLLIGAAVWGAPGAAWGLGVAELASGIGQTLVLLAVWRARASRERGL</sequence>
<gene>
    <name evidence="2" type="ORF">GCM10025869_05610</name>
</gene>
<keyword evidence="1" id="KW-0812">Transmembrane</keyword>
<evidence type="ECO:0000313" key="3">
    <source>
        <dbReference type="Proteomes" id="UP001157069"/>
    </source>
</evidence>
<evidence type="ECO:0000256" key="1">
    <source>
        <dbReference type="SAM" id="Phobius"/>
    </source>
</evidence>
<reference evidence="3" key="1">
    <citation type="journal article" date="2019" name="Int. J. Syst. Evol. Microbiol.">
        <title>The Global Catalogue of Microorganisms (GCM) 10K type strain sequencing project: providing services to taxonomists for standard genome sequencing and annotation.</title>
        <authorList>
            <consortium name="The Broad Institute Genomics Platform"/>
            <consortium name="The Broad Institute Genome Sequencing Center for Infectious Disease"/>
            <person name="Wu L."/>
            <person name="Ma J."/>
        </authorList>
    </citation>
    <scope>NUCLEOTIDE SEQUENCE [LARGE SCALE GENOMIC DNA]</scope>
    <source>
        <strain evidence="3">NBRC 108755</strain>
    </source>
</reference>
<accession>A0ABQ6JT85</accession>
<comment type="caution">
    <text evidence="2">The sequence shown here is derived from an EMBL/GenBank/DDBJ whole genome shotgun (WGS) entry which is preliminary data.</text>
</comment>
<organism evidence="2 3">
    <name type="scientific">Homoserinibacter gongjuensis</name>
    <dbReference type="NCBI Taxonomy" id="1162968"/>
    <lineage>
        <taxon>Bacteria</taxon>
        <taxon>Bacillati</taxon>
        <taxon>Actinomycetota</taxon>
        <taxon>Actinomycetes</taxon>
        <taxon>Micrococcales</taxon>
        <taxon>Microbacteriaceae</taxon>
        <taxon>Homoserinibacter</taxon>
    </lineage>
</organism>
<feature type="transmembrane region" description="Helical" evidence="1">
    <location>
        <begin position="75"/>
        <end position="98"/>
    </location>
</feature>
<feature type="transmembrane region" description="Helical" evidence="1">
    <location>
        <begin position="104"/>
        <end position="126"/>
    </location>
</feature>
<protein>
    <submittedName>
        <fullName evidence="2">Uncharacterized protein</fullName>
    </submittedName>
</protein>
<evidence type="ECO:0000313" key="2">
    <source>
        <dbReference type="EMBL" id="GMA90032.1"/>
    </source>
</evidence>
<keyword evidence="1" id="KW-0472">Membrane</keyword>
<proteinExistence type="predicted"/>
<keyword evidence="3" id="KW-1185">Reference proteome</keyword>
<feature type="transmembrane region" description="Helical" evidence="1">
    <location>
        <begin position="43"/>
        <end position="63"/>
    </location>
</feature>
<name>A0ABQ6JT85_9MICO</name>
<dbReference type="EMBL" id="BSVA01000001">
    <property type="protein sequence ID" value="GMA90032.1"/>
    <property type="molecule type" value="Genomic_DNA"/>
</dbReference>